<dbReference type="Pfam" id="PF00179">
    <property type="entry name" value="UQ_con"/>
    <property type="match status" value="1"/>
</dbReference>
<keyword evidence="2" id="KW-0833">Ubl conjugation pathway</keyword>
<evidence type="ECO:0000259" key="5">
    <source>
        <dbReference type="PROSITE" id="PS50127"/>
    </source>
</evidence>
<dbReference type="PANTHER" id="PTHR24068">
    <property type="entry name" value="UBIQUITIN-CONJUGATING ENZYME E2"/>
    <property type="match status" value="1"/>
</dbReference>
<dbReference type="EMBL" id="CVMT01000002">
    <property type="protein sequence ID" value="CRG84995.1"/>
    <property type="molecule type" value="Genomic_DNA"/>
</dbReference>
<proteinExistence type="predicted"/>
<dbReference type="Proteomes" id="UP000054383">
    <property type="component" value="Unassembled WGS sequence"/>
</dbReference>
<dbReference type="SUPFAM" id="SSF54495">
    <property type="entry name" value="UBC-like"/>
    <property type="match status" value="1"/>
</dbReference>
<feature type="compositionally biased region" description="Basic residues" evidence="4">
    <location>
        <begin position="543"/>
        <end position="554"/>
    </location>
</feature>
<feature type="domain" description="UBC core" evidence="5">
    <location>
        <begin position="117"/>
        <end position="269"/>
    </location>
</feature>
<feature type="region of interest" description="Disordered" evidence="4">
    <location>
        <begin position="322"/>
        <end position="432"/>
    </location>
</feature>
<evidence type="ECO:0000256" key="4">
    <source>
        <dbReference type="SAM" id="MobiDB-lite"/>
    </source>
</evidence>
<evidence type="ECO:0000256" key="1">
    <source>
        <dbReference type="ARBA" id="ARBA00022679"/>
    </source>
</evidence>
<keyword evidence="1" id="KW-0808">Transferase</keyword>
<feature type="active site" description="Glycyl thioester intermediate" evidence="3">
    <location>
        <position position="207"/>
    </location>
</feature>
<dbReference type="InterPro" id="IPR016135">
    <property type="entry name" value="UBQ-conjugating_enzyme/RWD"/>
</dbReference>
<gene>
    <name evidence="6" type="ORF">PISL3812_02151</name>
</gene>
<dbReference type="CDD" id="cd23804">
    <property type="entry name" value="UBCc_UBE2S"/>
    <property type="match status" value="1"/>
</dbReference>
<dbReference type="GO" id="GO:0016740">
    <property type="term" value="F:transferase activity"/>
    <property type="evidence" value="ECO:0007669"/>
    <property type="project" value="UniProtKB-KW"/>
</dbReference>
<sequence>MYFPKRTYWLNAKTRDRNARAQTGLAQPRLLRSLPQQQQQTVITASHHDHALGPWKHSLLALYHCGLCAFDIFRATFFAPSRRAVICLLVQTIYIYSDLNVAFSTAIFPSSICAMVSKLRRLIADHADLHQADLPPNYLFPDADSHSADDLSQLTVLVAGPHGTPYADGLWRLHLRIPEDYPASPPKAAFKTRIWHPNVEESTGAVCVDTLKRDWEANLTLRDILVTISCLLIHPNPDSALNSSAGALLQEDYGEFARQAKLMTSIHAPIPNNLKQPVLEAKQRGEDPAMVARLESGQQPSTQAQETRRTGLVMKKTTAAATSVEIHEENMQSDSEDTMDDYKENDPSLSPEPIITAPSFSRRHDQEKRPLSVISTASPRDTDVVMYDSSSDDDSSCDGMTSSERNIAANMTNKASPASSFQEYNTPPGTRQQLQKTFAHPSSILNSSYEIYEDGQGEPAASPNRRISCGKENVASTLFSTKNSSSLPLPTPQTASLVMKTPQTRTPFGQFHNNPAAATKPLEPTKVTKPPSGSGVRKGPAAVKRKPRIGLRRL</sequence>
<feature type="compositionally biased region" description="Polar residues" evidence="4">
    <location>
        <begin position="504"/>
        <end position="513"/>
    </location>
</feature>
<dbReference type="SMART" id="SM00212">
    <property type="entry name" value="UBCc"/>
    <property type="match status" value="1"/>
</dbReference>
<dbReference type="STRING" id="28573.A0A0U1LP40"/>
<dbReference type="OMA" id="DDCKEND"/>
<evidence type="ECO:0000313" key="7">
    <source>
        <dbReference type="Proteomes" id="UP000054383"/>
    </source>
</evidence>
<dbReference type="InterPro" id="IPR023313">
    <property type="entry name" value="UBQ-conjugating_AS"/>
</dbReference>
<organism evidence="6 7">
    <name type="scientific">Talaromyces islandicus</name>
    <name type="common">Penicillium islandicum</name>
    <dbReference type="NCBI Taxonomy" id="28573"/>
    <lineage>
        <taxon>Eukaryota</taxon>
        <taxon>Fungi</taxon>
        <taxon>Dikarya</taxon>
        <taxon>Ascomycota</taxon>
        <taxon>Pezizomycotina</taxon>
        <taxon>Eurotiomycetes</taxon>
        <taxon>Eurotiomycetidae</taxon>
        <taxon>Eurotiales</taxon>
        <taxon>Trichocomaceae</taxon>
        <taxon>Talaromyces</taxon>
        <taxon>Talaromyces sect. Islandici</taxon>
    </lineage>
</organism>
<reference evidence="6 7" key="1">
    <citation type="submission" date="2015-04" db="EMBL/GenBank/DDBJ databases">
        <authorList>
            <person name="Syromyatnikov M.Y."/>
            <person name="Popov V.N."/>
        </authorList>
    </citation>
    <scope>NUCLEOTIDE SEQUENCE [LARGE SCALE GENOMIC DNA]</scope>
    <source>
        <strain evidence="6">WF-38-12</strain>
    </source>
</reference>
<accession>A0A0U1LP40</accession>
<keyword evidence="7" id="KW-1185">Reference proteome</keyword>
<dbReference type="FunFam" id="3.10.110.10:FF:000077">
    <property type="entry name" value="Ubiquitin conjugating enzyme E2"/>
    <property type="match status" value="1"/>
</dbReference>
<feature type="region of interest" description="Disordered" evidence="4">
    <location>
        <begin position="504"/>
        <end position="554"/>
    </location>
</feature>
<dbReference type="Gene3D" id="3.10.110.10">
    <property type="entry name" value="Ubiquitin Conjugating Enzyme"/>
    <property type="match status" value="1"/>
</dbReference>
<evidence type="ECO:0000256" key="2">
    <source>
        <dbReference type="ARBA" id="ARBA00022786"/>
    </source>
</evidence>
<dbReference type="AlphaFoldDB" id="A0A0U1LP40"/>
<name>A0A0U1LP40_TALIS</name>
<protein>
    <submittedName>
        <fullName evidence="6">Ubiquitin-conjugating enzyme E2 S</fullName>
    </submittedName>
</protein>
<evidence type="ECO:0000256" key="3">
    <source>
        <dbReference type="PROSITE-ProRule" id="PRU10133"/>
    </source>
</evidence>
<dbReference type="PROSITE" id="PS00183">
    <property type="entry name" value="UBC_1"/>
    <property type="match status" value="1"/>
</dbReference>
<dbReference type="InterPro" id="IPR000608">
    <property type="entry name" value="UBC"/>
</dbReference>
<feature type="compositionally biased region" description="Polar residues" evidence="4">
    <location>
        <begin position="409"/>
        <end position="432"/>
    </location>
</feature>
<evidence type="ECO:0000313" key="6">
    <source>
        <dbReference type="EMBL" id="CRG84995.1"/>
    </source>
</evidence>
<dbReference type="OrthoDB" id="10069349at2759"/>
<dbReference type="PROSITE" id="PS50127">
    <property type="entry name" value="UBC_2"/>
    <property type="match status" value="1"/>
</dbReference>